<name>A0A3E3I2A0_9FIRM</name>
<dbReference type="Pfam" id="PF13490">
    <property type="entry name" value="zf-HC2"/>
    <property type="match status" value="1"/>
</dbReference>
<evidence type="ECO:0000313" key="4">
    <source>
        <dbReference type="Proteomes" id="UP000260812"/>
    </source>
</evidence>
<dbReference type="RefSeq" id="WP_117544849.1">
    <property type="nucleotide sequence ID" value="NZ_CANNOQ010000245.1"/>
</dbReference>
<gene>
    <name evidence="3" type="ORF">DXC51_15335</name>
</gene>
<dbReference type="AlphaFoldDB" id="A0A3E3I2A0"/>
<keyword evidence="1" id="KW-0812">Transmembrane</keyword>
<keyword evidence="1" id="KW-1133">Transmembrane helix</keyword>
<feature type="transmembrane region" description="Helical" evidence="1">
    <location>
        <begin position="101"/>
        <end position="121"/>
    </location>
</feature>
<evidence type="ECO:0000313" key="3">
    <source>
        <dbReference type="EMBL" id="RGE58786.1"/>
    </source>
</evidence>
<feature type="transmembrane region" description="Helical" evidence="1">
    <location>
        <begin position="216"/>
        <end position="237"/>
    </location>
</feature>
<dbReference type="Proteomes" id="UP000260812">
    <property type="component" value="Unassembled WGS sequence"/>
</dbReference>
<feature type="domain" description="Putative zinc-finger" evidence="2">
    <location>
        <begin position="5"/>
        <end position="39"/>
    </location>
</feature>
<feature type="transmembrane region" description="Helical" evidence="1">
    <location>
        <begin position="189"/>
        <end position="210"/>
    </location>
</feature>
<reference evidence="3" key="1">
    <citation type="submission" date="2018-08" db="EMBL/GenBank/DDBJ databases">
        <title>A genome reference for cultivated species of the human gut microbiota.</title>
        <authorList>
            <person name="Zou Y."/>
            <person name="Xue W."/>
            <person name="Luo G."/>
        </authorList>
    </citation>
    <scope>NUCLEOTIDE SEQUENCE [LARGE SCALE GENOMIC DNA]</scope>
    <source>
        <strain evidence="3">TF05-5AC</strain>
    </source>
</reference>
<protein>
    <submittedName>
        <fullName evidence="3">Zf-HC2 domain-containing protein</fullName>
    </submittedName>
</protein>
<dbReference type="GeneID" id="97988200"/>
<evidence type="ECO:0000259" key="2">
    <source>
        <dbReference type="Pfam" id="PF13490"/>
    </source>
</evidence>
<feature type="transmembrane region" description="Helical" evidence="1">
    <location>
        <begin position="128"/>
        <end position="150"/>
    </location>
</feature>
<sequence>MKYSCDVIKDLLPLYYDKACSEQSKKIVEEHLEECASCRSLMKKLQDNTYENCLHDEKEDIIKNYTRSIKKKALFAGFIVVAVTLLTCFIANLATGNTLDWFFIVLTSLLVLAAITAVPMMAEKKKGLWTLGSFAASLFLLLLTCCLYSGGNWLLVATTAVLFGLSVVFLPFVIGQAPLKGFAKRNKGLLVMAVDTILFYLLIVSCGFYSKAAGYWRPALLISTVGALIAWALFAAIRYLKANGFIRAGICVIAVGAVTAFANDIISLILDGTYHLSVFQANLTLWSTNALINANVCLIVLLSSFVIGGLLLLAGFLRNGKSAR</sequence>
<evidence type="ECO:0000256" key="1">
    <source>
        <dbReference type="SAM" id="Phobius"/>
    </source>
</evidence>
<keyword evidence="1" id="KW-0472">Membrane</keyword>
<dbReference type="InterPro" id="IPR027383">
    <property type="entry name" value="Znf_put"/>
</dbReference>
<feature type="transmembrane region" description="Helical" evidence="1">
    <location>
        <begin position="249"/>
        <end position="270"/>
    </location>
</feature>
<organism evidence="3 4">
    <name type="scientific">Eisenbergiella massiliensis</name>
    <dbReference type="NCBI Taxonomy" id="1720294"/>
    <lineage>
        <taxon>Bacteria</taxon>
        <taxon>Bacillati</taxon>
        <taxon>Bacillota</taxon>
        <taxon>Clostridia</taxon>
        <taxon>Lachnospirales</taxon>
        <taxon>Lachnospiraceae</taxon>
        <taxon>Eisenbergiella</taxon>
    </lineage>
</organism>
<comment type="caution">
    <text evidence="3">The sequence shown here is derived from an EMBL/GenBank/DDBJ whole genome shotgun (WGS) entry which is preliminary data.</text>
</comment>
<keyword evidence="4" id="KW-1185">Reference proteome</keyword>
<feature type="transmembrane region" description="Helical" evidence="1">
    <location>
        <begin position="73"/>
        <end position="95"/>
    </location>
</feature>
<dbReference type="EMBL" id="QVLV01000010">
    <property type="protein sequence ID" value="RGE58786.1"/>
    <property type="molecule type" value="Genomic_DNA"/>
</dbReference>
<accession>A0A3E3I2A0</accession>
<proteinExistence type="predicted"/>
<feature type="transmembrane region" description="Helical" evidence="1">
    <location>
        <begin position="290"/>
        <end position="317"/>
    </location>
</feature>
<feature type="transmembrane region" description="Helical" evidence="1">
    <location>
        <begin position="156"/>
        <end position="177"/>
    </location>
</feature>